<protein>
    <recommendedName>
        <fullName evidence="12">EF-hand</fullName>
    </recommendedName>
</protein>
<evidence type="ECO:0000259" key="9">
    <source>
        <dbReference type="PROSITE" id="PS50222"/>
    </source>
</evidence>
<feature type="compositionally biased region" description="Polar residues" evidence="6">
    <location>
        <begin position="641"/>
        <end position="650"/>
    </location>
</feature>
<keyword evidence="11" id="KW-1185">Reference proteome</keyword>
<dbReference type="PROSITE" id="PS50222">
    <property type="entry name" value="EF_HAND_2"/>
    <property type="match status" value="2"/>
</dbReference>
<dbReference type="InterPro" id="IPR018247">
    <property type="entry name" value="EF_Hand_1_Ca_BS"/>
</dbReference>
<dbReference type="InterPro" id="IPR000433">
    <property type="entry name" value="Znf_ZZ"/>
</dbReference>
<dbReference type="InterPro" id="IPR002048">
    <property type="entry name" value="EF_hand_dom"/>
</dbReference>
<feature type="domain" description="EF-hand" evidence="9">
    <location>
        <begin position="420"/>
        <end position="455"/>
    </location>
</feature>
<feature type="region of interest" description="Disordered" evidence="6">
    <location>
        <begin position="570"/>
        <end position="656"/>
    </location>
</feature>
<dbReference type="InterPro" id="IPR043145">
    <property type="entry name" value="Znf_ZZ_sf"/>
</dbReference>
<evidence type="ECO:0000256" key="3">
    <source>
        <dbReference type="ARBA" id="ARBA00022833"/>
    </source>
</evidence>
<dbReference type="AlphaFoldDB" id="A0A9P4VKC4"/>
<feature type="compositionally biased region" description="Low complexity" evidence="6">
    <location>
        <begin position="616"/>
        <end position="627"/>
    </location>
</feature>
<dbReference type="Pfam" id="PF13499">
    <property type="entry name" value="EF-hand_7"/>
    <property type="match status" value="1"/>
</dbReference>
<evidence type="ECO:0000256" key="2">
    <source>
        <dbReference type="ARBA" id="ARBA00022771"/>
    </source>
</evidence>
<keyword evidence="7" id="KW-1133">Transmembrane helix</keyword>
<gene>
    <name evidence="10" type="ORF">M501DRAFT_944491</name>
</gene>
<dbReference type="GO" id="GO:0005509">
    <property type="term" value="F:calcium ion binding"/>
    <property type="evidence" value="ECO:0007669"/>
    <property type="project" value="InterPro"/>
</dbReference>
<keyword evidence="1" id="KW-0479">Metal-binding</keyword>
<dbReference type="Proteomes" id="UP000799429">
    <property type="component" value="Unassembled WGS sequence"/>
</dbReference>
<dbReference type="Gene3D" id="1.10.238.10">
    <property type="entry name" value="EF-hand"/>
    <property type="match status" value="1"/>
</dbReference>
<feature type="domain" description="ZZ-type" evidence="8">
    <location>
        <begin position="246"/>
        <end position="298"/>
    </location>
</feature>
<evidence type="ECO:0000313" key="10">
    <source>
        <dbReference type="EMBL" id="KAF2834313.1"/>
    </source>
</evidence>
<dbReference type="EMBL" id="MU006121">
    <property type="protein sequence ID" value="KAF2834313.1"/>
    <property type="molecule type" value="Genomic_DNA"/>
</dbReference>
<organism evidence="10 11">
    <name type="scientific">Patellaria atrata CBS 101060</name>
    <dbReference type="NCBI Taxonomy" id="1346257"/>
    <lineage>
        <taxon>Eukaryota</taxon>
        <taxon>Fungi</taxon>
        <taxon>Dikarya</taxon>
        <taxon>Ascomycota</taxon>
        <taxon>Pezizomycotina</taxon>
        <taxon>Dothideomycetes</taxon>
        <taxon>Dothideomycetes incertae sedis</taxon>
        <taxon>Patellariales</taxon>
        <taxon>Patellariaceae</taxon>
        <taxon>Patellaria</taxon>
    </lineage>
</organism>
<dbReference type="SMART" id="SM00291">
    <property type="entry name" value="ZnF_ZZ"/>
    <property type="match status" value="1"/>
</dbReference>
<accession>A0A9P4VKC4</accession>
<proteinExistence type="predicted"/>
<dbReference type="PANTHER" id="PTHR15090">
    <property type="entry name" value="SEQUESTOSOME 1-RELATED"/>
    <property type="match status" value="1"/>
</dbReference>
<dbReference type="PROSITE" id="PS50135">
    <property type="entry name" value="ZF_ZZ_2"/>
    <property type="match status" value="1"/>
</dbReference>
<feature type="compositionally biased region" description="Basic and acidic residues" evidence="6">
    <location>
        <begin position="631"/>
        <end position="640"/>
    </location>
</feature>
<dbReference type="InterPro" id="IPR052260">
    <property type="entry name" value="Autophagy_Rcpt_SigReg"/>
</dbReference>
<dbReference type="SUPFAM" id="SSF47473">
    <property type="entry name" value="EF-hand"/>
    <property type="match status" value="1"/>
</dbReference>
<keyword evidence="7" id="KW-0812">Transmembrane</keyword>
<comment type="caution">
    <text evidence="10">The sequence shown here is derived from an EMBL/GenBank/DDBJ whole genome shotgun (WGS) entry which is preliminary data.</text>
</comment>
<feature type="domain" description="EF-hand" evidence="9">
    <location>
        <begin position="384"/>
        <end position="419"/>
    </location>
</feature>
<keyword evidence="4" id="KW-0106">Calcium</keyword>
<dbReference type="OrthoDB" id="2122982at2759"/>
<dbReference type="SUPFAM" id="SSF57850">
    <property type="entry name" value="RING/U-box"/>
    <property type="match status" value="1"/>
</dbReference>
<keyword evidence="3" id="KW-0862">Zinc</keyword>
<evidence type="ECO:0000256" key="1">
    <source>
        <dbReference type="ARBA" id="ARBA00022723"/>
    </source>
</evidence>
<evidence type="ECO:0000256" key="4">
    <source>
        <dbReference type="ARBA" id="ARBA00022837"/>
    </source>
</evidence>
<dbReference type="Pfam" id="PF00569">
    <property type="entry name" value="ZZ"/>
    <property type="match status" value="1"/>
</dbReference>
<evidence type="ECO:0000256" key="6">
    <source>
        <dbReference type="SAM" id="MobiDB-lite"/>
    </source>
</evidence>
<dbReference type="CDD" id="cd00051">
    <property type="entry name" value="EFh"/>
    <property type="match status" value="1"/>
</dbReference>
<dbReference type="CDD" id="cd02340">
    <property type="entry name" value="ZZ_NBR1_like"/>
    <property type="match status" value="1"/>
</dbReference>
<dbReference type="GO" id="GO:0008270">
    <property type="term" value="F:zinc ion binding"/>
    <property type="evidence" value="ECO:0007669"/>
    <property type="project" value="UniProtKB-KW"/>
</dbReference>
<feature type="compositionally biased region" description="Polar residues" evidence="6">
    <location>
        <begin position="39"/>
        <end position="49"/>
    </location>
</feature>
<evidence type="ECO:0000313" key="11">
    <source>
        <dbReference type="Proteomes" id="UP000799429"/>
    </source>
</evidence>
<keyword evidence="2 5" id="KW-0863">Zinc-finger</keyword>
<feature type="transmembrane region" description="Helical" evidence="7">
    <location>
        <begin position="14"/>
        <end position="31"/>
    </location>
</feature>
<dbReference type="PROSITE" id="PS00018">
    <property type="entry name" value="EF_HAND_1"/>
    <property type="match status" value="2"/>
</dbReference>
<sequence>MPDSPSSLARYRPVVYVTVGVAAALTFYSFYTSFQTANPSSNLHRSNAIQRPRRQRSSNLRSAENRTQNESFLHDNSGLWHVPITLPDGHTEILPISQTFTGLPTLQGLQVQYGVDDETAERLRYELELAVVGSYLRSNYPDRQRFMVLDPDVPNITDYLESRGISRQAIRNGYELINREQSTSAPLVDGTNDQDGRETIAGTEVSWETTGGIPHPDQSQSTDAQNLKSMLYYIAEDQARQDGYVHRGVTCNACDMKPIRGVRWRCANCPDYDLCSDCEASGVHIKTHVFYKIRIPAPSSTRQAQPVMYPGKPTLMATYLPAEVKKRLCFETKFEPAEVDAYWDQFTCLANTIWEADPDGLRGAIDRKAFDKSFAHFYASMPPIPNLIYDRAFSLYDSNADNYIGFSEFLTTLSVLQSRQPNKKLRKIYNGYDLDGDGLVSRRDFLRIFRANFALQREITREAIMCQQDELSAAGAMNVVLSSQPLSSAFADIIPPGDPSRPIIGKSIGRYGDEKWTYSGVTFENVDETVTRAEIIRRAESARTGGSLGSAEDDSNDDAIEKRWLRREFYVDEEEGLSPPPGFENETDEDEDESEDDDEVIGSLAGGAETDSRNVSSRQISPRSRSSSKVRFQDDLEFETRSNASTSSRPMNERWGGYEIPEAERDLGKDVLYQVTQQGLNELLDTLFREKEDLAVEVKVTKQERRTYRSKISEYSGQQKESTLQADMHAQDESIKAALQDEDMARKLLMEYLQYSHPAQENGIPEPAAQLRERSTHLKTAHERRNDHQTPPDETRLKRLVFLEEVERESRLRGGGGKLSWQEFEKIYKENGGRTGPLGFIEGWLEIATF</sequence>
<feature type="region of interest" description="Disordered" evidence="6">
    <location>
        <begin position="39"/>
        <end position="68"/>
    </location>
</feature>
<dbReference type="InterPro" id="IPR011992">
    <property type="entry name" value="EF-hand-dom_pair"/>
</dbReference>
<name>A0A9P4VKC4_9PEZI</name>
<dbReference type="PROSITE" id="PS01357">
    <property type="entry name" value="ZF_ZZ_1"/>
    <property type="match status" value="1"/>
</dbReference>
<feature type="compositionally biased region" description="Polar residues" evidence="6">
    <location>
        <begin position="57"/>
        <end position="68"/>
    </location>
</feature>
<evidence type="ECO:0008006" key="12">
    <source>
        <dbReference type="Google" id="ProtNLM"/>
    </source>
</evidence>
<keyword evidence="7" id="KW-0472">Membrane</keyword>
<evidence type="ECO:0000256" key="7">
    <source>
        <dbReference type="SAM" id="Phobius"/>
    </source>
</evidence>
<feature type="compositionally biased region" description="Acidic residues" evidence="6">
    <location>
        <begin position="585"/>
        <end position="600"/>
    </location>
</feature>
<evidence type="ECO:0000259" key="8">
    <source>
        <dbReference type="PROSITE" id="PS50135"/>
    </source>
</evidence>
<dbReference type="Gene3D" id="3.30.60.90">
    <property type="match status" value="1"/>
</dbReference>
<dbReference type="SMART" id="SM00054">
    <property type="entry name" value="EFh"/>
    <property type="match status" value="2"/>
</dbReference>
<evidence type="ECO:0000256" key="5">
    <source>
        <dbReference type="PROSITE-ProRule" id="PRU00228"/>
    </source>
</evidence>
<reference evidence="10" key="1">
    <citation type="journal article" date="2020" name="Stud. Mycol.">
        <title>101 Dothideomycetes genomes: a test case for predicting lifestyles and emergence of pathogens.</title>
        <authorList>
            <person name="Haridas S."/>
            <person name="Albert R."/>
            <person name="Binder M."/>
            <person name="Bloem J."/>
            <person name="Labutti K."/>
            <person name="Salamov A."/>
            <person name="Andreopoulos B."/>
            <person name="Baker S."/>
            <person name="Barry K."/>
            <person name="Bills G."/>
            <person name="Bluhm B."/>
            <person name="Cannon C."/>
            <person name="Castanera R."/>
            <person name="Culley D."/>
            <person name="Daum C."/>
            <person name="Ezra D."/>
            <person name="Gonzalez J."/>
            <person name="Henrissat B."/>
            <person name="Kuo A."/>
            <person name="Liang C."/>
            <person name="Lipzen A."/>
            <person name="Lutzoni F."/>
            <person name="Magnuson J."/>
            <person name="Mondo S."/>
            <person name="Nolan M."/>
            <person name="Ohm R."/>
            <person name="Pangilinan J."/>
            <person name="Park H.-J."/>
            <person name="Ramirez L."/>
            <person name="Alfaro M."/>
            <person name="Sun H."/>
            <person name="Tritt A."/>
            <person name="Yoshinaga Y."/>
            <person name="Zwiers L.-H."/>
            <person name="Turgeon B."/>
            <person name="Goodwin S."/>
            <person name="Spatafora J."/>
            <person name="Crous P."/>
            <person name="Grigoriev I."/>
        </authorList>
    </citation>
    <scope>NUCLEOTIDE SEQUENCE</scope>
    <source>
        <strain evidence="10">CBS 101060</strain>
    </source>
</reference>